<reference evidence="2 3" key="1">
    <citation type="journal article" date="2011" name="Environ. Microbiol.">
        <title>Genome of alkaliphilic Bacillus pseudofirmus OF4 reveals adaptations that support the ability to grow in an external pH range from 7.5 to 11.4.</title>
        <authorList>
            <person name="Janto B."/>
            <person name="Ahmed A."/>
            <person name="Ito M."/>
            <person name="Liu J."/>
            <person name="Hicks D.B."/>
            <person name="Pagni S."/>
            <person name="Fackelmayer O.J."/>
            <person name="Smith T.A."/>
            <person name="Earl J."/>
            <person name="Elbourne L.D."/>
            <person name="Hassan K."/>
            <person name="Paulsen I.T."/>
            <person name="Kolsto A.B."/>
            <person name="Tourasse N.J."/>
            <person name="Ehrlich G.D."/>
            <person name="Boissy R."/>
            <person name="Ivey D.M."/>
            <person name="Li G."/>
            <person name="Xue Y."/>
            <person name="Ma Y."/>
            <person name="Hu F.Z."/>
            <person name="Krulwich T.A."/>
        </authorList>
    </citation>
    <scope>NUCLEOTIDE SEQUENCE [LARGE SCALE GENOMIC DNA]</scope>
    <source>
        <strain evidence="3">ATCC BAA-2126 / JCM 17055 / OF4</strain>
    </source>
</reference>
<organism evidence="2 3">
    <name type="scientific">Alkalihalophilus pseudofirmus (strain ATCC BAA-2126 / JCM 17055 / OF4)</name>
    <name type="common">Bacillus pseudofirmus</name>
    <dbReference type="NCBI Taxonomy" id="398511"/>
    <lineage>
        <taxon>Bacteria</taxon>
        <taxon>Bacillati</taxon>
        <taxon>Bacillota</taxon>
        <taxon>Bacilli</taxon>
        <taxon>Bacillales</taxon>
        <taxon>Bacillaceae</taxon>
        <taxon>Alkalihalophilus</taxon>
    </lineage>
</organism>
<accession>D3FSU6</accession>
<keyword evidence="3" id="KW-1185">Reference proteome</keyword>
<sequence length="37" mass="4372">MEFMRILQYICSFGGASCLIFTYIQMARKKVKKPLQK</sequence>
<protein>
    <submittedName>
        <fullName evidence="2">Uncharacterized protein</fullName>
    </submittedName>
</protein>
<dbReference type="EMBL" id="CP001878">
    <property type="protein sequence ID" value="ADC51811.1"/>
    <property type="molecule type" value="Genomic_DNA"/>
</dbReference>
<dbReference type="Proteomes" id="UP000001544">
    <property type="component" value="Chromosome"/>
</dbReference>
<gene>
    <name evidence="2" type="ordered locus">BpOF4_18860</name>
</gene>
<dbReference type="HOGENOM" id="CLU_217843_0_0_9"/>
<evidence type="ECO:0000313" key="3">
    <source>
        <dbReference type="Proteomes" id="UP000001544"/>
    </source>
</evidence>
<keyword evidence="1" id="KW-0812">Transmembrane</keyword>
<dbReference type="PROSITE" id="PS51257">
    <property type="entry name" value="PROKAR_LIPOPROTEIN"/>
    <property type="match status" value="1"/>
</dbReference>
<dbReference type="KEGG" id="bpf:BpOF4_18860"/>
<feature type="transmembrane region" description="Helical" evidence="1">
    <location>
        <begin position="6"/>
        <end position="24"/>
    </location>
</feature>
<evidence type="ECO:0000256" key="1">
    <source>
        <dbReference type="SAM" id="Phobius"/>
    </source>
</evidence>
<keyword evidence="1" id="KW-1133">Transmembrane helix</keyword>
<proteinExistence type="predicted"/>
<keyword evidence="1" id="KW-0472">Membrane</keyword>
<evidence type="ECO:0000313" key="2">
    <source>
        <dbReference type="EMBL" id="ADC51811.1"/>
    </source>
</evidence>
<name>D3FSU6_ALKPO</name>
<dbReference type="AlphaFoldDB" id="D3FSU6"/>